<proteinExistence type="predicted"/>
<dbReference type="EMBL" id="FOGO01000003">
    <property type="protein sequence ID" value="SER61925.1"/>
    <property type="molecule type" value="Genomic_DNA"/>
</dbReference>
<reference evidence="2" key="1">
    <citation type="submission" date="2016-10" db="EMBL/GenBank/DDBJ databases">
        <authorList>
            <person name="Varghese N."/>
            <person name="Submissions S."/>
        </authorList>
    </citation>
    <scope>NUCLEOTIDE SEQUENCE [LARGE SCALE GENOMIC DNA]</scope>
    <source>
        <strain evidence="2">CGMCC 4.6825</strain>
    </source>
</reference>
<dbReference type="Proteomes" id="UP000182841">
    <property type="component" value="Unassembled WGS sequence"/>
</dbReference>
<accession>A0A1H9QNY3</accession>
<dbReference type="AlphaFoldDB" id="A0A1H9QNY3"/>
<evidence type="ECO:0000313" key="1">
    <source>
        <dbReference type="EMBL" id="SER61925.1"/>
    </source>
</evidence>
<name>A0A1H9QNY3_9ACTN</name>
<keyword evidence="2" id="KW-1185">Reference proteome</keyword>
<evidence type="ECO:0000313" key="2">
    <source>
        <dbReference type="Proteomes" id="UP000182841"/>
    </source>
</evidence>
<gene>
    <name evidence="1" type="ORF">SAMN05421870_1039</name>
</gene>
<protein>
    <submittedName>
        <fullName evidence="1">Uncharacterized protein</fullName>
    </submittedName>
</protein>
<organism evidence="1 2">
    <name type="scientific">Streptomyces qinglanensis</name>
    <dbReference type="NCBI Taxonomy" id="943816"/>
    <lineage>
        <taxon>Bacteria</taxon>
        <taxon>Bacillati</taxon>
        <taxon>Actinomycetota</taxon>
        <taxon>Actinomycetes</taxon>
        <taxon>Kitasatosporales</taxon>
        <taxon>Streptomycetaceae</taxon>
        <taxon>Streptomyces</taxon>
    </lineage>
</organism>
<sequence>MWVSEDVKDSVTLDGSSGECQAECGFKEEACGLGFESRGVGLGPAQGDSIQRGEVVPQVPGVVAQSVKEVSDDARPVLRRECFGDEGCSAVWAVETIPGSKESLGRAEPQSRGGKFICLGKESVFAAEVFECGGVSAAS</sequence>